<organism evidence="1 2">
    <name type="scientific">Enterobacter agglomerans</name>
    <name type="common">Erwinia herbicola</name>
    <name type="synonym">Pantoea agglomerans</name>
    <dbReference type="NCBI Taxonomy" id="549"/>
    <lineage>
        <taxon>Bacteria</taxon>
        <taxon>Pseudomonadati</taxon>
        <taxon>Pseudomonadota</taxon>
        <taxon>Gammaproteobacteria</taxon>
        <taxon>Enterobacterales</taxon>
        <taxon>Erwiniaceae</taxon>
        <taxon>Pantoea</taxon>
        <taxon>Pantoea agglomerans group</taxon>
    </lineage>
</organism>
<dbReference type="Proteomes" id="UP000610459">
    <property type="component" value="Unassembled WGS sequence"/>
</dbReference>
<dbReference type="EMBL" id="JACYNR010000031">
    <property type="protein sequence ID" value="MBD8129072.1"/>
    <property type="molecule type" value="Genomic_DNA"/>
</dbReference>
<evidence type="ECO:0000313" key="2">
    <source>
        <dbReference type="Proteomes" id="UP000610459"/>
    </source>
</evidence>
<comment type="caution">
    <text evidence="1">The sequence shown here is derived from an EMBL/GenBank/DDBJ whole genome shotgun (WGS) entry which is preliminary data.</text>
</comment>
<accession>A0ACC5PV31</accession>
<keyword evidence="2" id="KW-1185">Reference proteome</keyword>
<gene>
    <name evidence="1" type="ORF">IFT41_23530</name>
</gene>
<protein>
    <submittedName>
        <fullName evidence="1">DUF1367 family protein</fullName>
    </submittedName>
</protein>
<evidence type="ECO:0000313" key="1">
    <source>
        <dbReference type="EMBL" id="MBD8129072.1"/>
    </source>
</evidence>
<proteinExistence type="predicted"/>
<name>A0ACC5PV31_ENTAG</name>
<reference evidence="1 2" key="1">
    <citation type="journal article" date="2020" name="FEMS Microbiol. Ecol.">
        <title>Temporal dynamics of bacterial communities during seed development and maturation.</title>
        <authorList>
            <person name="Chesneau G."/>
            <person name="Torres-Cortes G."/>
            <person name="Briand M."/>
            <person name="Darrasse A."/>
            <person name="Preveaux A."/>
            <person name="Marais C."/>
            <person name="Jacques M.A."/>
            <person name="Shade A."/>
            <person name="Barret M."/>
        </authorList>
    </citation>
    <scope>NUCLEOTIDE SEQUENCE [LARGE SCALE GENOMIC DNA]</scope>
    <source>
        <strain evidence="1 2">CFBP13709</strain>
    </source>
</reference>
<sequence>MAQIHLIKSALNALTPATPEASEFVRRLRPGVLLNCDVRQARNYRLHKLFFSLLNLGFQYWTPIAGAVSESEKRLLRGYVDYLISMTGQQNILDETLDVWLARAGHQRADGVVLVKSFEAYRKWAVMTSGFYDEFILPDGTVRREARSISFASMSEEEFREVYKAVLNVLWLHILNRPFSSPQEAENAAAQLWEYAA</sequence>